<organism evidence="1 2">
    <name type="scientific">Adhaeribacter pallidiroseus</name>
    <dbReference type="NCBI Taxonomy" id="2072847"/>
    <lineage>
        <taxon>Bacteria</taxon>
        <taxon>Pseudomonadati</taxon>
        <taxon>Bacteroidota</taxon>
        <taxon>Cytophagia</taxon>
        <taxon>Cytophagales</taxon>
        <taxon>Hymenobacteraceae</taxon>
        <taxon>Adhaeribacter</taxon>
    </lineage>
</organism>
<comment type="caution">
    <text evidence="1">The sequence shown here is derived from an EMBL/GenBank/DDBJ whole genome shotgun (WGS) entry which is preliminary data.</text>
</comment>
<accession>A0A369QHE6</accession>
<protein>
    <submittedName>
        <fullName evidence="1">Uncharacterized protein</fullName>
    </submittedName>
</protein>
<proteinExistence type="predicted"/>
<dbReference type="Proteomes" id="UP000253919">
    <property type="component" value="Unassembled WGS sequence"/>
</dbReference>
<evidence type="ECO:0000313" key="1">
    <source>
        <dbReference type="EMBL" id="RDC64343.1"/>
    </source>
</evidence>
<gene>
    <name evidence="1" type="ORF">AHMF7616_02956</name>
</gene>
<reference evidence="1 2" key="1">
    <citation type="submission" date="2018-04" db="EMBL/GenBank/DDBJ databases">
        <title>Adhaeribacter sp. HMF7616 genome sequencing and assembly.</title>
        <authorList>
            <person name="Kang H."/>
            <person name="Kang J."/>
            <person name="Cha I."/>
            <person name="Kim H."/>
            <person name="Joh K."/>
        </authorList>
    </citation>
    <scope>NUCLEOTIDE SEQUENCE [LARGE SCALE GENOMIC DNA]</scope>
    <source>
        <strain evidence="1 2">HMF7616</strain>
    </source>
</reference>
<name>A0A369QHE6_9BACT</name>
<dbReference type="EMBL" id="QASA01000001">
    <property type="protein sequence ID" value="RDC64343.1"/>
    <property type="molecule type" value="Genomic_DNA"/>
</dbReference>
<dbReference type="AlphaFoldDB" id="A0A369QHE6"/>
<dbReference type="RefSeq" id="WP_115373510.1">
    <property type="nucleotide sequence ID" value="NZ_QASA01000001.1"/>
</dbReference>
<keyword evidence="2" id="KW-1185">Reference proteome</keyword>
<sequence>MFSFTFQQTRELAKSAHQSPVYVSGDYLQDLFPPDPSTDTSRLLAFGLIGHQPLKRSTEDKLSYFCNQNGITYRAYHENKHYVIFKPETINA</sequence>
<evidence type="ECO:0000313" key="2">
    <source>
        <dbReference type="Proteomes" id="UP000253919"/>
    </source>
</evidence>